<dbReference type="InterPro" id="IPR015655">
    <property type="entry name" value="PP2C"/>
</dbReference>
<reference evidence="7 8" key="2">
    <citation type="submission" date="2019-01" db="EMBL/GenBank/DDBJ databases">
        <title>The decoding of complex shrimp genome reveals the adaptation for benthos swimmer, frequently molting mechanism and breeding impact on genome.</title>
        <authorList>
            <person name="Sun Y."/>
            <person name="Gao Y."/>
            <person name="Yu Y."/>
        </authorList>
    </citation>
    <scope>NUCLEOTIDE SEQUENCE [LARGE SCALE GENOMIC DNA]</scope>
    <source>
        <tissue evidence="7">Muscle</tissue>
    </source>
</reference>
<evidence type="ECO:0000256" key="4">
    <source>
        <dbReference type="RuleBase" id="RU003465"/>
    </source>
</evidence>
<name>A0A3R7M523_PENVA</name>
<feature type="region of interest" description="Disordered" evidence="5">
    <location>
        <begin position="719"/>
        <end position="740"/>
    </location>
</feature>
<evidence type="ECO:0000313" key="7">
    <source>
        <dbReference type="EMBL" id="ROT67377.1"/>
    </source>
</evidence>
<keyword evidence="1" id="KW-0479">Metal-binding</keyword>
<dbReference type="Gene3D" id="3.60.40.10">
    <property type="entry name" value="PPM-type phosphatase domain"/>
    <property type="match status" value="1"/>
</dbReference>
<accession>A0A3R7M523</accession>
<dbReference type="OrthoDB" id="420076at2759"/>
<evidence type="ECO:0000256" key="1">
    <source>
        <dbReference type="ARBA" id="ARBA00022723"/>
    </source>
</evidence>
<dbReference type="SUPFAM" id="SSF81606">
    <property type="entry name" value="PP2C-like"/>
    <property type="match status" value="1"/>
</dbReference>
<dbReference type="STRING" id="6689.A0A3R7M523"/>
<dbReference type="EMBL" id="QCYY01002816">
    <property type="protein sequence ID" value="ROT67377.1"/>
    <property type="molecule type" value="Genomic_DNA"/>
</dbReference>
<dbReference type="InterPro" id="IPR036457">
    <property type="entry name" value="PPM-type-like_dom_sf"/>
</dbReference>
<evidence type="ECO:0000256" key="5">
    <source>
        <dbReference type="SAM" id="MobiDB-lite"/>
    </source>
</evidence>
<evidence type="ECO:0000259" key="6">
    <source>
        <dbReference type="PROSITE" id="PS51746"/>
    </source>
</evidence>
<evidence type="ECO:0000313" key="8">
    <source>
        <dbReference type="Proteomes" id="UP000283509"/>
    </source>
</evidence>
<dbReference type="GO" id="GO:0005739">
    <property type="term" value="C:mitochondrion"/>
    <property type="evidence" value="ECO:0007669"/>
    <property type="project" value="TreeGrafter"/>
</dbReference>
<dbReference type="SMART" id="SM00332">
    <property type="entry name" value="PP2Cc"/>
    <property type="match status" value="1"/>
</dbReference>
<dbReference type="InterPro" id="IPR001932">
    <property type="entry name" value="PPM-type_phosphatase-like_dom"/>
</dbReference>
<reference evidence="7 8" key="1">
    <citation type="submission" date="2018-04" db="EMBL/GenBank/DDBJ databases">
        <authorList>
            <person name="Zhang X."/>
            <person name="Yuan J."/>
            <person name="Li F."/>
            <person name="Xiang J."/>
        </authorList>
    </citation>
    <scope>NUCLEOTIDE SEQUENCE [LARGE SCALE GENOMIC DNA]</scope>
    <source>
        <tissue evidence="7">Muscle</tissue>
    </source>
</reference>
<comment type="caution">
    <text evidence="7">The sequence shown here is derived from an EMBL/GenBank/DDBJ whole genome shotgun (WGS) entry which is preliminary data.</text>
</comment>
<keyword evidence="8" id="KW-1185">Reference proteome</keyword>
<feature type="domain" description="PPM-type phosphatase" evidence="6">
    <location>
        <begin position="96"/>
        <end position="461"/>
    </location>
</feature>
<dbReference type="PROSITE" id="PS01032">
    <property type="entry name" value="PPM_1"/>
    <property type="match status" value="1"/>
</dbReference>
<comment type="similarity">
    <text evidence="4">Belongs to the PP2C family.</text>
</comment>
<proteinExistence type="inferred from homology"/>
<protein>
    <submittedName>
        <fullName evidence="7">Putative Pyruvate dehydrogenase</fullName>
    </submittedName>
</protein>
<dbReference type="Pfam" id="PF00481">
    <property type="entry name" value="PP2C"/>
    <property type="match status" value="1"/>
</dbReference>
<sequence length="740" mass="83314">MAKVFTSFSQNVRYLTRSFEPRLLAADLGGQPRSKVTTCLFSTCRVDRTNTSYPRPRLSPQEVSTILRQNEGMIQLDSGGTGWTEQGYTSSGSYSIDSVDSNQLASNSPIEDKLASARCLHTTGYLFGVFDGHGGPECSQVVAKRLFDYVAAALLPRKELRRVVSEWEAGNRIPLIQVYNDPSQFVSELQEIYQDSFLRYCISLLSAFDEDFSMEEVLIQAFTQLDNDMGREVKENQQSAVLEPLLRVALSGSVACVAHIDGPHLHIANTGDCGAVLGMQSQTAGSGWRALRLTRDHNWENPDEIERVLSEHPDSESEHVIVDQRLLGVLMPFRAFGDFRFKWDLVTQSEIIQRYLGPEHLIRHCVTPPYLTVTPEVTYHRLRPRDRFLLMGSDGLWECMSPLDTVTLVGEYMSGRQTLQPVRFPRQAITLREVASILEQRQKGLNLKPVDTNASTHLIRHALGGSDAGLDHARLSHSLTLPPELVVLNSEGHDYQLEVPTGTTVERIKTMAIGHFFNPLELEGISVTDDKGDTSKTGNKSRTYRLVLEQERIRCEELFQYHWNREKQRKEQNELLLVDGREAPPIREPAPEEMTIPTMREIAEATVNLAKRNHNRDPDPMNHSTDLVVLNSEGHDYQLEVPTGTTVERIKTMAIGHFFNPLELEGISVTDDKGDTSKTDELLLVDGREAPPIREPAPEEMTIPTMREIAEATVNLAKRNHNRDPDPMNHSTDVSLDFLL</sequence>
<dbReference type="PROSITE" id="PS51746">
    <property type="entry name" value="PPM_2"/>
    <property type="match status" value="1"/>
</dbReference>
<keyword evidence="3 4" id="KW-0904">Protein phosphatase</keyword>
<organism evidence="7 8">
    <name type="scientific">Penaeus vannamei</name>
    <name type="common">Whiteleg shrimp</name>
    <name type="synonym">Litopenaeus vannamei</name>
    <dbReference type="NCBI Taxonomy" id="6689"/>
    <lineage>
        <taxon>Eukaryota</taxon>
        <taxon>Metazoa</taxon>
        <taxon>Ecdysozoa</taxon>
        <taxon>Arthropoda</taxon>
        <taxon>Crustacea</taxon>
        <taxon>Multicrustacea</taxon>
        <taxon>Malacostraca</taxon>
        <taxon>Eumalacostraca</taxon>
        <taxon>Eucarida</taxon>
        <taxon>Decapoda</taxon>
        <taxon>Dendrobranchiata</taxon>
        <taxon>Penaeoidea</taxon>
        <taxon>Penaeidae</taxon>
        <taxon>Penaeus</taxon>
    </lineage>
</organism>
<dbReference type="CDD" id="cd00143">
    <property type="entry name" value="PP2Cc"/>
    <property type="match status" value="1"/>
</dbReference>
<dbReference type="Proteomes" id="UP000283509">
    <property type="component" value="Unassembled WGS sequence"/>
</dbReference>
<keyword evidence="2 4" id="KW-0378">Hydrolase</keyword>
<keyword evidence="7" id="KW-0670">Pyruvate</keyword>
<evidence type="ECO:0000256" key="2">
    <source>
        <dbReference type="ARBA" id="ARBA00022801"/>
    </source>
</evidence>
<dbReference type="InterPro" id="IPR000222">
    <property type="entry name" value="PP2C_BS"/>
</dbReference>
<dbReference type="GO" id="GO:0004741">
    <property type="term" value="F:[pyruvate dehydrogenase (acetyl-transferring)]-phosphatase activity"/>
    <property type="evidence" value="ECO:0007669"/>
    <property type="project" value="TreeGrafter"/>
</dbReference>
<dbReference type="PANTHER" id="PTHR13832:SF792">
    <property type="entry name" value="GM14286P"/>
    <property type="match status" value="1"/>
</dbReference>
<dbReference type="AlphaFoldDB" id="A0A3R7M523"/>
<dbReference type="PANTHER" id="PTHR13832">
    <property type="entry name" value="PROTEIN PHOSPHATASE 2C"/>
    <property type="match status" value="1"/>
</dbReference>
<gene>
    <name evidence="7" type="ORF">C7M84_014531</name>
</gene>
<evidence type="ECO:0000256" key="3">
    <source>
        <dbReference type="ARBA" id="ARBA00022912"/>
    </source>
</evidence>
<dbReference type="GO" id="GO:0046872">
    <property type="term" value="F:metal ion binding"/>
    <property type="evidence" value="ECO:0007669"/>
    <property type="project" value="UniProtKB-KW"/>
</dbReference>